<dbReference type="InterPro" id="IPR001214">
    <property type="entry name" value="SET_dom"/>
</dbReference>
<evidence type="ECO:0000313" key="9">
    <source>
        <dbReference type="EMBL" id="KAF0933811.1"/>
    </source>
</evidence>
<feature type="compositionally biased region" description="Basic and acidic residues" evidence="6">
    <location>
        <begin position="66"/>
        <end position="77"/>
    </location>
</feature>
<dbReference type="SUPFAM" id="SSF88697">
    <property type="entry name" value="PUA domain-like"/>
    <property type="match status" value="1"/>
</dbReference>
<keyword evidence="5" id="KW-0539">Nucleus</keyword>
<evidence type="ECO:0000256" key="4">
    <source>
        <dbReference type="ARBA" id="ARBA00022691"/>
    </source>
</evidence>
<evidence type="ECO:0000256" key="1">
    <source>
        <dbReference type="ARBA" id="ARBA00004123"/>
    </source>
</evidence>
<dbReference type="Gene3D" id="2.170.270.10">
    <property type="entry name" value="SET domain"/>
    <property type="match status" value="1"/>
</dbReference>
<feature type="domain" description="Post-SET" evidence="8">
    <location>
        <begin position="352"/>
        <end position="368"/>
    </location>
</feature>
<dbReference type="SMART" id="SM00317">
    <property type="entry name" value="SET"/>
    <property type="match status" value="1"/>
</dbReference>
<feature type="compositionally biased region" description="Polar residues" evidence="6">
    <location>
        <begin position="78"/>
        <end position="91"/>
    </location>
</feature>
<evidence type="ECO:0000313" key="10">
    <source>
        <dbReference type="Proteomes" id="UP000479710"/>
    </source>
</evidence>
<comment type="caution">
    <text evidence="9">The sequence shown here is derived from an EMBL/GenBank/DDBJ whole genome shotgun (WGS) entry which is preliminary data.</text>
</comment>
<dbReference type="GO" id="GO:0005634">
    <property type="term" value="C:nucleus"/>
    <property type="evidence" value="ECO:0007669"/>
    <property type="project" value="UniProtKB-SubCell"/>
</dbReference>
<evidence type="ECO:0000256" key="5">
    <source>
        <dbReference type="ARBA" id="ARBA00023242"/>
    </source>
</evidence>
<dbReference type="InterPro" id="IPR051516">
    <property type="entry name" value="SETDB_methyltransferase"/>
</dbReference>
<dbReference type="PROSITE" id="PS50280">
    <property type="entry name" value="SET"/>
    <property type="match status" value="1"/>
</dbReference>
<comment type="subcellular location">
    <subcellularLocation>
        <location evidence="1">Nucleus</location>
    </subcellularLocation>
</comment>
<dbReference type="Pfam" id="PF00856">
    <property type="entry name" value="SET"/>
    <property type="match status" value="1"/>
</dbReference>
<dbReference type="SUPFAM" id="SSF82199">
    <property type="entry name" value="SET domain"/>
    <property type="match status" value="1"/>
</dbReference>
<feature type="domain" description="SET" evidence="7">
    <location>
        <begin position="247"/>
        <end position="338"/>
    </location>
</feature>
<gene>
    <name evidence="9" type="ORF">E2562_019268</name>
</gene>
<evidence type="ECO:0000256" key="2">
    <source>
        <dbReference type="ARBA" id="ARBA00022603"/>
    </source>
</evidence>
<name>A0A6G1FAG4_9ORYZ</name>
<dbReference type="Proteomes" id="UP000479710">
    <property type="component" value="Unassembled WGS sequence"/>
</dbReference>
<evidence type="ECO:0000259" key="8">
    <source>
        <dbReference type="PROSITE" id="PS50868"/>
    </source>
</evidence>
<dbReference type="InterPro" id="IPR003616">
    <property type="entry name" value="Post-SET_dom"/>
</dbReference>
<keyword evidence="2" id="KW-0489">Methyltransferase</keyword>
<dbReference type="PROSITE" id="PS50868">
    <property type="entry name" value="POST_SET"/>
    <property type="match status" value="1"/>
</dbReference>
<dbReference type="PANTHER" id="PTHR46024">
    <property type="entry name" value="HISTONE-LYSINE N-METHYLTRANSFERASE EGGLESS"/>
    <property type="match status" value="1"/>
</dbReference>
<dbReference type="OrthoDB" id="5792673at2759"/>
<protein>
    <recommendedName>
        <fullName evidence="11">SET domain-containing protein</fullName>
    </recommendedName>
</protein>
<feature type="compositionally biased region" description="Low complexity" evidence="6">
    <location>
        <begin position="1"/>
        <end position="12"/>
    </location>
</feature>
<dbReference type="AlphaFoldDB" id="A0A6G1FAG4"/>
<feature type="region of interest" description="Disordered" evidence="6">
    <location>
        <begin position="66"/>
        <end position="91"/>
    </location>
</feature>
<dbReference type="InterPro" id="IPR015947">
    <property type="entry name" value="PUA-like_sf"/>
</dbReference>
<dbReference type="GO" id="GO:0032259">
    <property type="term" value="P:methylation"/>
    <property type="evidence" value="ECO:0007669"/>
    <property type="project" value="UniProtKB-KW"/>
</dbReference>
<evidence type="ECO:0000256" key="6">
    <source>
        <dbReference type="SAM" id="MobiDB-lite"/>
    </source>
</evidence>
<feature type="region of interest" description="Disordered" evidence="6">
    <location>
        <begin position="1"/>
        <end position="43"/>
    </location>
</feature>
<dbReference type="GO" id="GO:0008168">
    <property type="term" value="F:methyltransferase activity"/>
    <property type="evidence" value="ECO:0007669"/>
    <property type="project" value="UniProtKB-KW"/>
</dbReference>
<evidence type="ECO:0000256" key="3">
    <source>
        <dbReference type="ARBA" id="ARBA00022679"/>
    </source>
</evidence>
<accession>A0A6G1FAG4</accession>
<proteinExistence type="predicted"/>
<sequence>MEGIGIPSSESDGGSGDRGLENPPTGSTIVSEAGSGGRARRDCDLQGVAGGAAAKERNVLAKDSNLKEGVPDGKEATRVSNGTGEPTNLQGFQCNGTPNGSDLTATVCSNSEAFKISDSSVTGCRKGRKAVVPWRFQLGYKRSWSQCSGLGNGSGSHGPPETTESKFRDSWKQCAPAAGHNHSRVKVSVTSDHSSVKVRKQTGSVPKKMKVNRYGHYQKGNTNYVYGGLYYIEKFRMEKLKEDQHIPTFQLRRIAGQAQGISKTIPSLRNGPDEDEEIGFAVDALNWGNLARFINHSCSPNLFAQNILYDHDNKSMPHIMLFAAEDIPPLQELAYDYNYEVDKVHDSDGNIKKKKCFCGSIECTGRLY</sequence>
<dbReference type="EMBL" id="SPHZ02000001">
    <property type="protein sequence ID" value="KAF0933811.1"/>
    <property type="molecule type" value="Genomic_DNA"/>
</dbReference>
<organism evidence="9 10">
    <name type="scientific">Oryza meyeriana var. granulata</name>
    <dbReference type="NCBI Taxonomy" id="110450"/>
    <lineage>
        <taxon>Eukaryota</taxon>
        <taxon>Viridiplantae</taxon>
        <taxon>Streptophyta</taxon>
        <taxon>Embryophyta</taxon>
        <taxon>Tracheophyta</taxon>
        <taxon>Spermatophyta</taxon>
        <taxon>Magnoliopsida</taxon>
        <taxon>Liliopsida</taxon>
        <taxon>Poales</taxon>
        <taxon>Poaceae</taxon>
        <taxon>BOP clade</taxon>
        <taxon>Oryzoideae</taxon>
        <taxon>Oryzeae</taxon>
        <taxon>Oryzinae</taxon>
        <taxon>Oryza</taxon>
        <taxon>Oryza meyeriana</taxon>
    </lineage>
</organism>
<evidence type="ECO:0000259" key="7">
    <source>
        <dbReference type="PROSITE" id="PS50280"/>
    </source>
</evidence>
<keyword evidence="10" id="KW-1185">Reference proteome</keyword>
<dbReference type="PANTHER" id="PTHR46024:SF1">
    <property type="entry name" value="HISTONE-LYSINE N-METHYLTRANSFERASE EGGLESS"/>
    <property type="match status" value="1"/>
</dbReference>
<keyword evidence="4" id="KW-0949">S-adenosyl-L-methionine</keyword>
<dbReference type="InterPro" id="IPR046341">
    <property type="entry name" value="SET_dom_sf"/>
</dbReference>
<reference evidence="9 10" key="1">
    <citation type="submission" date="2019-11" db="EMBL/GenBank/DDBJ databases">
        <title>Whole genome sequence of Oryza granulata.</title>
        <authorList>
            <person name="Li W."/>
        </authorList>
    </citation>
    <scope>NUCLEOTIDE SEQUENCE [LARGE SCALE GENOMIC DNA]</scope>
    <source>
        <strain evidence="10">cv. Menghai</strain>
        <tissue evidence="9">Leaf</tissue>
    </source>
</reference>
<evidence type="ECO:0008006" key="11">
    <source>
        <dbReference type="Google" id="ProtNLM"/>
    </source>
</evidence>
<keyword evidence="3" id="KW-0808">Transferase</keyword>